<evidence type="ECO:0000313" key="11">
    <source>
        <dbReference type="EMBL" id="KFZ39179.1"/>
    </source>
</evidence>
<evidence type="ECO:0000256" key="6">
    <source>
        <dbReference type="ARBA" id="ARBA00023136"/>
    </source>
</evidence>
<dbReference type="RefSeq" id="WP_037439129.1">
    <property type="nucleotide sequence ID" value="NZ_JPEO01000001.1"/>
</dbReference>
<dbReference type="GO" id="GO:0022857">
    <property type="term" value="F:transmembrane transporter activity"/>
    <property type="evidence" value="ECO:0007669"/>
    <property type="project" value="InterPro"/>
</dbReference>
<comment type="similarity">
    <text evidence="7">Belongs to the drug/metabolite transporter (DMT) superfamily. Small multidrug resistance (SMR) (TC 2.A.7.1) family. Gdx/SugE subfamily.</text>
</comment>
<keyword evidence="3" id="KW-1003">Cell membrane</keyword>
<dbReference type="Pfam" id="PF00893">
    <property type="entry name" value="Multi_Drug_Res"/>
    <property type="match status" value="1"/>
</dbReference>
<keyword evidence="12" id="KW-1185">Reference proteome</keyword>
<protein>
    <recommendedName>
        <fullName evidence="8">Guanidinium exporter</fullName>
    </recommendedName>
</protein>
<dbReference type="AlphaFoldDB" id="A0A094JMA0"/>
<dbReference type="FunFam" id="1.10.3730.20:FF:000001">
    <property type="entry name" value="Quaternary ammonium compound resistance transporter SugE"/>
    <property type="match status" value="1"/>
</dbReference>
<evidence type="ECO:0000256" key="2">
    <source>
        <dbReference type="ARBA" id="ARBA00022448"/>
    </source>
</evidence>
<evidence type="ECO:0000256" key="5">
    <source>
        <dbReference type="ARBA" id="ARBA00022989"/>
    </source>
</evidence>
<dbReference type="Proteomes" id="UP000029264">
    <property type="component" value="Unassembled WGS sequence"/>
</dbReference>
<feature type="transmembrane region" description="Helical" evidence="10">
    <location>
        <begin position="57"/>
        <end position="78"/>
    </location>
</feature>
<feature type="transmembrane region" description="Helical" evidence="10">
    <location>
        <begin position="33"/>
        <end position="50"/>
    </location>
</feature>
<dbReference type="InterPro" id="IPR045324">
    <property type="entry name" value="Small_multidrug_res"/>
</dbReference>
<dbReference type="PANTHER" id="PTHR30561">
    <property type="entry name" value="SMR FAMILY PROTON-DEPENDENT DRUG EFFLUX TRANSPORTER SUGE"/>
    <property type="match status" value="1"/>
</dbReference>
<accession>A0A094JMA0</accession>
<keyword evidence="5 10" id="KW-1133">Transmembrane helix</keyword>
<evidence type="ECO:0000256" key="8">
    <source>
        <dbReference type="ARBA" id="ARBA00039168"/>
    </source>
</evidence>
<dbReference type="PANTHER" id="PTHR30561:SF0">
    <property type="entry name" value="GUANIDINIUM EXPORTER"/>
    <property type="match status" value="1"/>
</dbReference>
<keyword evidence="4 9" id="KW-0812">Transmembrane</keyword>
<evidence type="ECO:0000256" key="9">
    <source>
        <dbReference type="RuleBase" id="RU003942"/>
    </source>
</evidence>
<dbReference type="STRING" id="1515746.HR45_01950"/>
<sequence length="105" mass="10822">MAWVILVFAGLSEIAWAIGLKYSAGFSQPVASLITIICLVLSFVLLGVSLKSLPLSLAYGVWVGIGTIGSVIAGALLFGEQMNAVKLVSILLIMAGIVGIKLSSS</sequence>
<evidence type="ECO:0000256" key="7">
    <source>
        <dbReference type="ARBA" id="ARBA00038151"/>
    </source>
</evidence>
<dbReference type="eggNOG" id="COG2076">
    <property type="taxonomic scope" value="Bacteria"/>
</dbReference>
<dbReference type="InterPro" id="IPR037185">
    <property type="entry name" value="EmrE-like"/>
</dbReference>
<evidence type="ECO:0000256" key="3">
    <source>
        <dbReference type="ARBA" id="ARBA00022475"/>
    </source>
</evidence>
<proteinExistence type="inferred from homology"/>
<gene>
    <name evidence="11" type="ORF">HR45_01950</name>
</gene>
<keyword evidence="6 10" id="KW-0472">Membrane</keyword>
<dbReference type="Gene3D" id="1.10.3730.20">
    <property type="match status" value="1"/>
</dbReference>
<dbReference type="GO" id="GO:0005886">
    <property type="term" value="C:plasma membrane"/>
    <property type="evidence" value="ECO:0007669"/>
    <property type="project" value="UniProtKB-SubCell"/>
</dbReference>
<evidence type="ECO:0000256" key="10">
    <source>
        <dbReference type="SAM" id="Phobius"/>
    </source>
</evidence>
<reference evidence="11 12" key="1">
    <citation type="submission" date="2014-06" db="EMBL/GenBank/DDBJ databases">
        <title>Shewanella sp. YQH10.</title>
        <authorList>
            <person name="Liu Y."/>
            <person name="Zeng R."/>
        </authorList>
    </citation>
    <scope>NUCLEOTIDE SEQUENCE [LARGE SCALE GENOMIC DNA]</scope>
    <source>
        <strain evidence="11 12">YQH10</strain>
    </source>
</reference>
<dbReference type="InterPro" id="IPR000390">
    <property type="entry name" value="Small_drug/metabolite_transptr"/>
</dbReference>
<dbReference type="SUPFAM" id="SSF103481">
    <property type="entry name" value="Multidrug resistance efflux transporter EmrE"/>
    <property type="match status" value="1"/>
</dbReference>
<dbReference type="OrthoDB" id="9808638at2"/>
<keyword evidence="2" id="KW-0813">Transport</keyword>
<evidence type="ECO:0000313" key="12">
    <source>
        <dbReference type="Proteomes" id="UP000029264"/>
    </source>
</evidence>
<comment type="caution">
    <text evidence="11">The sequence shown here is derived from an EMBL/GenBank/DDBJ whole genome shotgun (WGS) entry which is preliminary data.</text>
</comment>
<name>A0A094JMA0_9GAMM</name>
<comment type="subcellular location">
    <subcellularLocation>
        <location evidence="1 9">Cell membrane</location>
        <topology evidence="1 9">Multi-pass membrane protein</topology>
    </subcellularLocation>
</comment>
<evidence type="ECO:0000256" key="4">
    <source>
        <dbReference type="ARBA" id="ARBA00022692"/>
    </source>
</evidence>
<dbReference type="GO" id="GO:1990961">
    <property type="term" value="P:xenobiotic detoxification by transmembrane export across the plasma membrane"/>
    <property type="evidence" value="ECO:0007669"/>
    <property type="project" value="UniProtKB-ARBA"/>
</dbReference>
<organism evidence="11 12">
    <name type="scientific">Shewanella mangrovi</name>
    <dbReference type="NCBI Taxonomy" id="1515746"/>
    <lineage>
        <taxon>Bacteria</taxon>
        <taxon>Pseudomonadati</taxon>
        <taxon>Pseudomonadota</taxon>
        <taxon>Gammaproteobacteria</taxon>
        <taxon>Alteromonadales</taxon>
        <taxon>Shewanellaceae</taxon>
        <taxon>Shewanella</taxon>
    </lineage>
</organism>
<dbReference type="EMBL" id="JPEO01000001">
    <property type="protein sequence ID" value="KFZ39179.1"/>
    <property type="molecule type" value="Genomic_DNA"/>
</dbReference>
<feature type="transmembrane region" description="Helical" evidence="10">
    <location>
        <begin position="84"/>
        <end position="102"/>
    </location>
</feature>
<evidence type="ECO:0000256" key="1">
    <source>
        <dbReference type="ARBA" id="ARBA00004651"/>
    </source>
</evidence>